<name>A0ACC7NWF8_9BACL</name>
<sequence length="702" mass="73437">MKLKKKAITTTLAASLVVGSLAGVPVYAASVPSEVTNTLNKIYANLNPNEVKIISDARDAVRNLAPIDENLELINPIWEIVHAKDLAVHHNDPTITKKDLFTLIQAFAIDYDKDFTGLEALMADQFLKDIAEKLYNIVGGNFDANDDVADVVKFGKELQDKALAEIKKSTSLTDIKNAPTLVKAAIKDVIDNSTTRVAGILKNIGITSDAIISTKTNLEKEAAKKVEGADKIDYYLAVAYLKVLTDQKQDSETPTPGGGGGAPSDSPKGPDKAAATTALNDAAKDLAKLLEDKSAGLAKAVAAIQEALAQAATIDVSAAVKITDGKAALTLNASQLGDIFKTVKELADTANKNLKAAAADAPSVKVIATLDLGTVKADSVSIPLAKDVLAKAKEAGVQALAVKVNGVVLALDIDQLGAAAAININKLAASALPSTALAAASDVYSFTFEVDGKAATTFTKPVEIRLPITASGLDQELLSFTKIDGSNLISKGGKYDAAKKLFVVTNKSFSTYAVLENKISFNDIAGVKDWAGRQIAVAAAKGIIDGREEGAFVPAGNVTRAEFAKLIVKTFGLESTTAKEAFTDVNVGDWYQPYVAAASEAGLIDGRAEGIFAPNETITRAELATIASRALTKVKSYKAVEAVDTALAAFTDADEVNTSLKSGVAFAAEQALVVGQDAGKFNPNAATTRAEAAVVIYRLLNK</sequence>
<organism evidence="1 2">
    <name type="scientific">Paenibacillus mesotrionivorans</name>
    <dbReference type="NCBI Taxonomy" id="3160968"/>
    <lineage>
        <taxon>Bacteria</taxon>
        <taxon>Bacillati</taxon>
        <taxon>Bacillota</taxon>
        <taxon>Bacilli</taxon>
        <taxon>Bacillales</taxon>
        <taxon>Paenibacillaceae</taxon>
        <taxon>Paenibacillus</taxon>
    </lineage>
</organism>
<evidence type="ECO:0000313" key="1">
    <source>
        <dbReference type="EMBL" id="MFM9328717.1"/>
    </source>
</evidence>
<reference evidence="1" key="1">
    <citation type="submission" date="2024-12" db="EMBL/GenBank/DDBJ databases">
        <authorList>
            <person name="Wu N."/>
        </authorList>
    </citation>
    <scope>NUCLEOTIDE SEQUENCE</scope>
    <source>
        <strain evidence="1">P15</strain>
    </source>
</reference>
<dbReference type="EMBL" id="JBJURJ010000006">
    <property type="protein sequence ID" value="MFM9328717.1"/>
    <property type="molecule type" value="Genomic_DNA"/>
</dbReference>
<protein>
    <submittedName>
        <fullName evidence="1">S-layer homology domain-containing protein</fullName>
    </submittedName>
</protein>
<dbReference type="Proteomes" id="UP001631969">
    <property type="component" value="Unassembled WGS sequence"/>
</dbReference>
<comment type="caution">
    <text evidence="1">The sequence shown here is derived from an EMBL/GenBank/DDBJ whole genome shotgun (WGS) entry which is preliminary data.</text>
</comment>
<keyword evidence="2" id="KW-1185">Reference proteome</keyword>
<gene>
    <name evidence="1" type="ORF">ACI1P1_10495</name>
</gene>
<accession>A0ACC7NWF8</accession>
<proteinExistence type="predicted"/>
<evidence type="ECO:0000313" key="2">
    <source>
        <dbReference type="Proteomes" id="UP001631969"/>
    </source>
</evidence>